<evidence type="ECO:0000256" key="3">
    <source>
        <dbReference type="ARBA" id="ARBA00006534"/>
    </source>
</evidence>
<dbReference type="Gene3D" id="3.40.50.880">
    <property type="match status" value="1"/>
</dbReference>
<sequence>MRHYSFMLGRLAGFFLLLVAVSAQAAAKGSLVIAGGALRADNAVVWQRIVALAGGQGARIAVIPAAAGNPERSGKQLVQTLSRYGAAAFVLPVAPRLPGDVRKAANDPALAAAVRSAGGVYFSGGDQGRITQALRNPDGSNSLVLDAVWEMYRRGGVIAGTSAGAAIMSSTMFYEAGSVLATLQNGVEDGREIAPGLGFVGNELFIDQHLLIRGRFARMLPVMVKKGYRLGLGIDENTAAVVGPDRQLEVIGYKGALLLDLARATVDRQQTAFNVSNVAISYLDHGDRLDLASGALLPSGDKADGKVDPARPANFGAVYTADILGNTTVVDVMAKLVDSDQTQALGLAFGGPPAAAGKAGFEFRFSRTADTIGYASATSEAYSVYRLRLDVRPIALGWPQYDYR</sequence>
<gene>
    <name evidence="10" type="ORF">I4X03_010470</name>
</gene>
<comment type="similarity">
    <text evidence="3">Belongs to the peptidase S51 family.</text>
</comment>
<dbReference type="GO" id="GO:0008241">
    <property type="term" value="F:peptidyl-dipeptidase activity"/>
    <property type="evidence" value="ECO:0007669"/>
    <property type="project" value="UniProtKB-EC"/>
</dbReference>
<name>A0ABS7SNC9_9BURK</name>
<comment type="catalytic activity">
    <reaction evidence="1">
        <text>[L-4-(L-arginin-2-N-yl)aspartate](n) + H2O = [L-4-(L-arginin-2-N-yl)aspartate](n-1) + L-4-(L-arginin-2-N-yl)aspartate</text>
        <dbReference type="Rhea" id="RHEA:12845"/>
        <dbReference type="Rhea" id="RHEA-COMP:13728"/>
        <dbReference type="Rhea" id="RHEA-COMP:13734"/>
        <dbReference type="ChEBI" id="CHEBI:15377"/>
        <dbReference type="ChEBI" id="CHEBI:137986"/>
        <dbReference type="ChEBI" id="CHEBI:137991"/>
        <dbReference type="EC" id="3.4.15.6"/>
    </reaction>
</comment>
<dbReference type="CDD" id="cd03145">
    <property type="entry name" value="GAT1_cyanophycinase"/>
    <property type="match status" value="1"/>
</dbReference>
<dbReference type="InterPro" id="IPR011811">
    <property type="entry name" value="Peptidase_S51_cyanophycinase"/>
</dbReference>
<dbReference type="RefSeq" id="WP_223468178.1">
    <property type="nucleotide sequence ID" value="NZ_JAFBIL020000004.1"/>
</dbReference>
<evidence type="ECO:0000256" key="1">
    <source>
        <dbReference type="ARBA" id="ARBA00001092"/>
    </source>
</evidence>
<evidence type="ECO:0000256" key="6">
    <source>
        <dbReference type="ARBA" id="ARBA00022670"/>
    </source>
</evidence>
<dbReference type="PANTHER" id="PTHR36175:SF1">
    <property type="entry name" value="CYANOPHYCINASE"/>
    <property type="match status" value="1"/>
</dbReference>
<keyword evidence="9" id="KW-0732">Signal</keyword>
<keyword evidence="11" id="KW-1185">Reference proteome</keyword>
<reference evidence="10 11" key="1">
    <citation type="submission" date="2021-01" db="EMBL/GenBank/DDBJ databases">
        <authorList>
            <person name="Ruan W."/>
            <person name="Khan S.A."/>
            <person name="Jeon C.O."/>
        </authorList>
    </citation>
    <scope>NUCLEOTIDE SEQUENCE [LARGE SCALE GENOMIC DNA]</scope>
    <source>
        <strain evidence="10 11">R798</strain>
    </source>
</reference>
<comment type="function">
    <text evidence="2">Exopeptidase that catalyzes the hydrolytic cleavage of multi-L-arginyl-poly-L-aspartic acid (cyanophycin; a water-insoluble reserve polymer) into aspartate-arginine dipeptides.</text>
</comment>
<evidence type="ECO:0000313" key="11">
    <source>
        <dbReference type="Proteomes" id="UP000809349"/>
    </source>
</evidence>
<dbReference type="EMBL" id="JAFBIL020000004">
    <property type="protein sequence ID" value="MBZ2207681.1"/>
    <property type="molecule type" value="Genomic_DNA"/>
</dbReference>
<dbReference type="EC" id="3.4.15.6" evidence="4"/>
<dbReference type="InterPro" id="IPR029062">
    <property type="entry name" value="Class_I_gatase-like"/>
</dbReference>
<dbReference type="SUPFAM" id="SSF52317">
    <property type="entry name" value="Class I glutamine amidotransferase-like"/>
    <property type="match status" value="1"/>
</dbReference>
<reference evidence="10 11" key="2">
    <citation type="submission" date="2021-08" db="EMBL/GenBank/DDBJ databases">
        <title>Massilia sp. R798.</title>
        <authorList>
            <person name="Baek J.H."/>
            <person name="Jung H.S."/>
            <person name="Kim K.R."/>
            <person name="Jeon C.O."/>
        </authorList>
    </citation>
    <scope>NUCLEOTIDE SEQUENCE [LARGE SCALE GENOMIC DNA]</scope>
    <source>
        <strain evidence="10 11">R798</strain>
    </source>
</reference>
<organism evidence="10 11">
    <name type="scientific">Massilia soli</name>
    <dbReference type="NCBI Taxonomy" id="2792854"/>
    <lineage>
        <taxon>Bacteria</taxon>
        <taxon>Pseudomonadati</taxon>
        <taxon>Pseudomonadota</taxon>
        <taxon>Betaproteobacteria</taxon>
        <taxon>Burkholderiales</taxon>
        <taxon>Oxalobacteraceae</taxon>
        <taxon>Telluria group</taxon>
        <taxon>Massilia</taxon>
    </lineage>
</organism>
<dbReference type="GO" id="GO:0004180">
    <property type="term" value="F:carboxypeptidase activity"/>
    <property type="evidence" value="ECO:0007669"/>
    <property type="project" value="UniProtKB-KW"/>
</dbReference>
<dbReference type="Proteomes" id="UP000809349">
    <property type="component" value="Unassembled WGS sequence"/>
</dbReference>
<keyword evidence="10" id="KW-0121">Carboxypeptidase</keyword>
<dbReference type="Pfam" id="PF03575">
    <property type="entry name" value="Peptidase_S51"/>
    <property type="match status" value="1"/>
</dbReference>
<evidence type="ECO:0000256" key="8">
    <source>
        <dbReference type="ARBA" id="ARBA00022825"/>
    </source>
</evidence>
<dbReference type="PANTHER" id="PTHR36175">
    <property type="entry name" value="CYANOPHYCINASE"/>
    <property type="match status" value="1"/>
</dbReference>
<keyword evidence="7 10" id="KW-0378">Hydrolase</keyword>
<dbReference type="InterPro" id="IPR005320">
    <property type="entry name" value="Peptidase_S51"/>
</dbReference>
<comment type="caution">
    <text evidence="10">The sequence shown here is derived from an EMBL/GenBank/DDBJ whole genome shotgun (WGS) entry which is preliminary data.</text>
</comment>
<keyword evidence="8" id="KW-0720">Serine protease</keyword>
<evidence type="ECO:0000313" key="10">
    <source>
        <dbReference type="EMBL" id="MBZ2207681.1"/>
    </source>
</evidence>
<protein>
    <recommendedName>
        <fullName evidence="5">Cyanophycinase</fullName>
        <ecNumber evidence="4">3.4.15.6</ecNumber>
    </recommendedName>
</protein>
<keyword evidence="6" id="KW-0645">Protease</keyword>
<dbReference type="NCBIfam" id="TIGR02069">
    <property type="entry name" value="cyanophycinase"/>
    <property type="match status" value="1"/>
</dbReference>
<proteinExistence type="inferred from homology"/>
<feature type="signal peptide" evidence="9">
    <location>
        <begin position="1"/>
        <end position="25"/>
    </location>
</feature>
<evidence type="ECO:0000256" key="9">
    <source>
        <dbReference type="SAM" id="SignalP"/>
    </source>
</evidence>
<evidence type="ECO:0000256" key="7">
    <source>
        <dbReference type="ARBA" id="ARBA00022801"/>
    </source>
</evidence>
<evidence type="ECO:0000256" key="2">
    <source>
        <dbReference type="ARBA" id="ARBA00002039"/>
    </source>
</evidence>
<evidence type="ECO:0000256" key="5">
    <source>
        <dbReference type="ARBA" id="ARBA00015719"/>
    </source>
</evidence>
<feature type="chain" id="PRO_5046622914" description="Cyanophycinase" evidence="9">
    <location>
        <begin position="26"/>
        <end position="404"/>
    </location>
</feature>
<accession>A0ABS7SNC9</accession>
<evidence type="ECO:0000256" key="4">
    <source>
        <dbReference type="ARBA" id="ARBA00013115"/>
    </source>
</evidence>